<protein>
    <submittedName>
        <fullName evidence="1">DivIVA domain-containing protein</fullName>
    </submittedName>
</protein>
<dbReference type="RefSeq" id="WP_103937017.1">
    <property type="nucleotide sequence ID" value="NZ_FNVO01000003.1"/>
</dbReference>
<proteinExistence type="predicted"/>
<dbReference type="AlphaFoldDB" id="A0A1H5X111"/>
<evidence type="ECO:0000313" key="1">
    <source>
        <dbReference type="EMBL" id="SEG05085.1"/>
    </source>
</evidence>
<dbReference type="OrthoDB" id="5198800at2"/>
<name>A0A1H5X111_9ACTN</name>
<keyword evidence="2" id="KW-1185">Reference proteome</keyword>
<organism evidence="1 2">
    <name type="scientific">Thermomonospora echinospora</name>
    <dbReference type="NCBI Taxonomy" id="1992"/>
    <lineage>
        <taxon>Bacteria</taxon>
        <taxon>Bacillati</taxon>
        <taxon>Actinomycetota</taxon>
        <taxon>Actinomycetes</taxon>
        <taxon>Streptosporangiales</taxon>
        <taxon>Thermomonosporaceae</taxon>
        <taxon>Thermomonospora</taxon>
    </lineage>
</organism>
<reference evidence="2" key="1">
    <citation type="submission" date="2016-10" db="EMBL/GenBank/DDBJ databases">
        <authorList>
            <person name="Varghese N."/>
            <person name="Submissions S."/>
        </authorList>
    </citation>
    <scope>NUCLEOTIDE SEQUENCE [LARGE SCALE GENOMIC DNA]</scope>
    <source>
        <strain evidence="2">DSM 43163</strain>
    </source>
</reference>
<accession>A0A1H5X111</accession>
<gene>
    <name evidence="1" type="ORF">SAMN04489712_10332</name>
</gene>
<dbReference type="Proteomes" id="UP000236723">
    <property type="component" value="Unassembled WGS sequence"/>
</dbReference>
<evidence type="ECO:0000313" key="2">
    <source>
        <dbReference type="Proteomes" id="UP000236723"/>
    </source>
</evidence>
<dbReference type="EMBL" id="FNVO01000003">
    <property type="protein sequence ID" value="SEG05085.1"/>
    <property type="molecule type" value="Genomic_DNA"/>
</dbReference>
<dbReference type="InterPro" id="IPR019933">
    <property type="entry name" value="DivIVA_domain"/>
</dbReference>
<sequence>MPEFSMVLRGYDPRQVDDVVAQLEGTLGRAPLSGAPITLKHLGWTTFDVVLRGYDRFEVDGAMRRYRRELAALEGVELPDDEPDGGLAFVLGDRPAARPELPPELREEIRREHGFTVRWRGYDRHQVDRFITRLWGHLGRYSLRAYGLDPDPLEAWELNEPGFDVVLRGYDMAAVDQAVAGYRRQLAGH</sequence>
<dbReference type="NCBIfam" id="TIGR03544">
    <property type="entry name" value="DivI1A_domain"/>
    <property type="match status" value="2"/>
</dbReference>